<evidence type="ECO:0008006" key="3">
    <source>
        <dbReference type="Google" id="ProtNLM"/>
    </source>
</evidence>
<name>A0ABP1PNI9_9HEXA</name>
<gene>
    <name evidence="1" type="ORF">ODALV1_LOCUS1998</name>
</gene>
<evidence type="ECO:0000313" key="2">
    <source>
        <dbReference type="Proteomes" id="UP001642540"/>
    </source>
</evidence>
<dbReference type="SUPFAM" id="SSF52047">
    <property type="entry name" value="RNI-like"/>
    <property type="match status" value="1"/>
</dbReference>
<reference evidence="1 2" key="1">
    <citation type="submission" date="2024-08" db="EMBL/GenBank/DDBJ databases">
        <authorList>
            <person name="Cucini C."/>
            <person name="Frati F."/>
        </authorList>
    </citation>
    <scope>NUCLEOTIDE SEQUENCE [LARGE SCALE GENOMIC DNA]</scope>
</reference>
<evidence type="ECO:0000313" key="1">
    <source>
        <dbReference type="EMBL" id="CAL8072095.1"/>
    </source>
</evidence>
<dbReference type="InterPro" id="IPR032675">
    <property type="entry name" value="LRR_dom_sf"/>
</dbReference>
<proteinExistence type="predicted"/>
<sequence>MFSQLTDMEEERGSRIRKAFSCYGIQRSVMKHLKTKDLKALRLVDKCWMESALLPLKETSFVTLNSPSSIQNYLQFLQDSDFSAIFSNYKIVIKQSEFDSAQEACDSFNLFWSICSSYVKEISIALPWTCTFPILECIYQTPPESMQLMKLTLSLDKIESSEDKWPEPEPIVQDKPVIPSQSSIPIPIINSLISLSLNVSIVLSTEKKVFPFTWTDFFLKFPNICHLSIHSDYASGHFYRIVNILMEYQMRLKTLKIGTRDQRLFSEDFLKKLVLLTNNQTEVLSLGFLPSVRHESGLDLMLSKSSTSLTHLSFLQYRTVNQATIISLTASDGNTFPNLRSLRITKELVPHLQFLCKMPKIRRLEIYRDSTIGQHDDLSNPVIRTRSLPVISTLQTLALEPFVPVEDVWKLVRWFPNLQRLQMKANDVIARIIFMKWKELRELYLVAEITRDNNDIVRSTLTDEGITGISRNVLMQQFGAHCEKIDPVANRSMPYIGDLTKLETCKLQVVPDYLTGLTDHSVHFGLANLPNLTSLTLVKSLVSPEAVELLRTQGVSVTVTMD</sequence>
<dbReference type="Proteomes" id="UP001642540">
    <property type="component" value="Unassembled WGS sequence"/>
</dbReference>
<dbReference type="Gene3D" id="3.80.10.10">
    <property type="entry name" value="Ribonuclease Inhibitor"/>
    <property type="match status" value="1"/>
</dbReference>
<protein>
    <recommendedName>
        <fullName evidence="3">F-box domain-containing protein</fullName>
    </recommendedName>
</protein>
<comment type="caution">
    <text evidence="1">The sequence shown here is derived from an EMBL/GenBank/DDBJ whole genome shotgun (WGS) entry which is preliminary data.</text>
</comment>
<organism evidence="1 2">
    <name type="scientific">Orchesella dallaii</name>
    <dbReference type="NCBI Taxonomy" id="48710"/>
    <lineage>
        <taxon>Eukaryota</taxon>
        <taxon>Metazoa</taxon>
        <taxon>Ecdysozoa</taxon>
        <taxon>Arthropoda</taxon>
        <taxon>Hexapoda</taxon>
        <taxon>Collembola</taxon>
        <taxon>Entomobryomorpha</taxon>
        <taxon>Entomobryoidea</taxon>
        <taxon>Orchesellidae</taxon>
        <taxon>Orchesellinae</taxon>
        <taxon>Orchesella</taxon>
    </lineage>
</organism>
<accession>A0ABP1PNI9</accession>
<keyword evidence="2" id="KW-1185">Reference proteome</keyword>
<dbReference type="EMBL" id="CAXLJM020000007">
    <property type="protein sequence ID" value="CAL8072095.1"/>
    <property type="molecule type" value="Genomic_DNA"/>
</dbReference>